<reference evidence="2" key="1">
    <citation type="journal article" date="2021" name="Genome Biol. Evol.">
        <title>A High-Quality Reference Genome for a Parasitic Bivalve with Doubly Uniparental Inheritance (Bivalvia: Unionida).</title>
        <authorList>
            <person name="Smith C.H."/>
        </authorList>
    </citation>
    <scope>NUCLEOTIDE SEQUENCE</scope>
    <source>
        <strain evidence="2">CHS0354</strain>
    </source>
</reference>
<feature type="region of interest" description="Disordered" evidence="1">
    <location>
        <begin position="75"/>
        <end position="117"/>
    </location>
</feature>
<keyword evidence="3" id="KW-1185">Reference proteome</keyword>
<reference evidence="2" key="2">
    <citation type="journal article" date="2021" name="Genome Biol. Evol.">
        <title>Developing a high-quality reference genome for a parasitic bivalve with doubly uniparental inheritance (Bivalvia: Unionida).</title>
        <authorList>
            <person name="Smith C.H."/>
        </authorList>
    </citation>
    <scope>NUCLEOTIDE SEQUENCE</scope>
    <source>
        <strain evidence="2">CHS0354</strain>
        <tissue evidence="2">Mantle</tissue>
    </source>
</reference>
<organism evidence="2 3">
    <name type="scientific">Potamilus streckersoni</name>
    <dbReference type="NCBI Taxonomy" id="2493646"/>
    <lineage>
        <taxon>Eukaryota</taxon>
        <taxon>Metazoa</taxon>
        <taxon>Spiralia</taxon>
        <taxon>Lophotrochozoa</taxon>
        <taxon>Mollusca</taxon>
        <taxon>Bivalvia</taxon>
        <taxon>Autobranchia</taxon>
        <taxon>Heteroconchia</taxon>
        <taxon>Palaeoheterodonta</taxon>
        <taxon>Unionida</taxon>
        <taxon>Unionoidea</taxon>
        <taxon>Unionidae</taxon>
        <taxon>Ambleminae</taxon>
        <taxon>Lampsilini</taxon>
        <taxon>Potamilus</taxon>
    </lineage>
</organism>
<reference evidence="2" key="3">
    <citation type="submission" date="2023-05" db="EMBL/GenBank/DDBJ databases">
        <authorList>
            <person name="Smith C.H."/>
        </authorList>
    </citation>
    <scope>NUCLEOTIDE SEQUENCE</scope>
    <source>
        <strain evidence="2">CHS0354</strain>
        <tissue evidence="2">Mantle</tissue>
    </source>
</reference>
<name>A0AAE0S2L5_9BIVA</name>
<gene>
    <name evidence="2" type="ORF">CHS0354_036175</name>
</gene>
<dbReference type="EMBL" id="JAEAOA010002120">
    <property type="protein sequence ID" value="KAK3584034.1"/>
    <property type="molecule type" value="Genomic_DNA"/>
</dbReference>
<accession>A0AAE0S2L5</accession>
<dbReference type="AlphaFoldDB" id="A0AAE0S2L5"/>
<comment type="caution">
    <text evidence="2">The sequence shown here is derived from an EMBL/GenBank/DDBJ whole genome shotgun (WGS) entry which is preliminary data.</text>
</comment>
<evidence type="ECO:0000256" key="1">
    <source>
        <dbReference type="SAM" id="MobiDB-lite"/>
    </source>
</evidence>
<evidence type="ECO:0000313" key="2">
    <source>
        <dbReference type="EMBL" id="KAK3584034.1"/>
    </source>
</evidence>
<dbReference type="Proteomes" id="UP001195483">
    <property type="component" value="Unassembled WGS sequence"/>
</dbReference>
<evidence type="ECO:0000313" key="3">
    <source>
        <dbReference type="Proteomes" id="UP001195483"/>
    </source>
</evidence>
<proteinExistence type="predicted"/>
<protein>
    <submittedName>
        <fullName evidence="2">Uncharacterized protein</fullName>
    </submittedName>
</protein>
<sequence>MVWLNDLTRSFKTEKMTHDDLDLPDELTFHLTSKSCALTLNLKRNHGIDPNVDVYFVQNLKDGQPHLDKALSLEPQKAASPQHQQKGRTKSCQLEAKKTNKKQAKQTFTKQHMTIFS</sequence>